<feature type="transmembrane region" description="Helical" evidence="6">
    <location>
        <begin position="94"/>
        <end position="124"/>
    </location>
</feature>
<dbReference type="EMBL" id="NGFP01000241">
    <property type="protein sequence ID" value="OUC90989.1"/>
    <property type="molecule type" value="Genomic_DNA"/>
</dbReference>
<dbReference type="InterPro" id="IPR013525">
    <property type="entry name" value="ABC2_TM"/>
</dbReference>
<dbReference type="RefSeq" id="WP_086577777.1">
    <property type="nucleotide sequence ID" value="NZ_NGFP01000241.1"/>
</dbReference>
<evidence type="ECO:0000256" key="2">
    <source>
        <dbReference type="ARBA" id="ARBA00022692"/>
    </source>
</evidence>
<dbReference type="InterPro" id="IPR000412">
    <property type="entry name" value="ABC_2_transport"/>
</dbReference>
<name>A0A243R8W9_9ACTN</name>
<dbReference type="GO" id="GO:0046677">
    <property type="term" value="P:response to antibiotic"/>
    <property type="evidence" value="ECO:0007669"/>
    <property type="project" value="UniProtKB-KW"/>
</dbReference>
<keyword evidence="5" id="KW-0046">Antibiotic resistance</keyword>
<dbReference type="PANTHER" id="PTHR43229:SF2">
    <property type="entry name" value="NODULATION PROTEIN J"/>
    <property type="match status" value="1"/>
</dbReference>
<feature type="transmembrane region" description="Helical" evidence="6">
    <location>
        <begin position="218"/>
        <end position="235"/>
    </location>
</feature>
<keyword evidence="2 6" id="KW-0812">Transmembrane</keyword>
<reference evidence="8 9" key="1">
    <citation type="submission" date="2017-05" db="EMBL/GenBank/DDBJ databases">
        <title>Biotechnological potential of actinobacteria isolated from South African environments.</title>
        <authorList>
            <person name="Le Roes-Hill M."/>
            <person name="Prins A."/>
            <person name="Durrell K.A."/>
        </authorList>
    </citation>
    <scope>NUCLEOTIDE SEQUENCE [LARGE SCALE GENOMIC DNA]</scope>
    <source>
        <strain evidence="8">M26</strain>
    </source>
</reference>
<feature type="domain" description="ABC-2 type transporter transmembrane" evidence="7">
    <location>
        <begin position="49"/>
        <end position="233"/>
    </location>
</feature>
<evidence type="ECO:0000256" key="1">
    <source>
        <dbReference type="ARBA" id="ARBA00004141"/>
    </source>
</evidence>
<sequence>MMPGYIKIEALRMLRNKRYVIFVVAFPVAFYLLSVNLYGGGTDAAGASVVLMVSMSAYGALAASMMSTVVPWAQERQSGWLRQLQVTPLTNRTIIVTKLVTSLLLVLPSILLVCAAAVLAQGVWLTPARWAGLILVMWAGAVPFAALGLTVGSLLPPDAAQPVAMIGTFGLAILGGLWYPVDLMPSALKAVAHVMPSFHYTDMGQSIVAGHGVPPSDALTVGAWAVALGVVAVAAHRRATVRG</sequence>
<feature type="transmembrane region" description="Helical" evidence="6">
    <location>
        <begin position="130"/>
        <end position="151"/>
    </location>
</feature>
<dbReference type="Proteomes" id="UP000194761">
    <property type="component" value="Unassembled WGS sequence"/>
</dbReference>
<gene>
    <name evidence="8" type="ORF">CA984_35370</name>
</gene>
<proteinExistence type="predicted"/>
<keyword evidence="3 6" id="KW-1133">Transmembrane helix</keyword>
<dbReference type="PIRSF" id="PIRSF006648">
    <property type="entry name" value="DrrB"/>
    <property type="match status" value="1"/>
</dbReference>
<evidence type="ECO:0000256" key="5">
    <source>
        <dbReference type="ARBA" id="ARBA00023251"/>
    </source>
</evidence>
<dbReference type="PANTHER" id="PTHR43229">
    <property type="entry name" value="NODULATION PROTEIN J"/>
    <property type="match status" value="1"/>
</dbReference>
<dbReference type="Pfam" id="PF12698">
    <property type="entry name" value="ABC2_membrane_3"/>
    <property type="match status" value="1"/>
</dbReference>
<evidence type="ECO:0000256" key="6">
    <source>
        <dbReference type="SAM" id="Phobius"/>
    </source>
</evidence>
<organism evidence="8 9">
    <name type="scientific">Streptosporangium minutum</name>
    <dbReference type="NCBI Taxonomy" id="569862"/>
    <lineage>
        <taxon>Bacteria</taxon>
        <taxon>Bacillati</taxon>
        <taxon>Actinomycetota</taxon>
        <taxon>Actinomycetes</taxon>
        <taxon>Streptosporangiales</taxon>
        <taxon>Streptosporangiaceae</taxon>
        <taxon>Streptosporangium</taxon>
    </lineage>
</organism>
<dbReference type="GO" id="GO:0043190">
    <property type="term" value="C:ATP-binding cassette (ABC) transporter complex"/>
    <property type="evidence" value="ECO:0007669"/>
    <property type="project" value="InterPro"/>
</dbReference>
<feature type="transmembrane region" description="Helical" evidence="6">
    <location>
        <begin position="45"/>
        <end position="73"/>
    </location>
</feature>
<protein>
    <recommendedName>
        <fullName evidence="7">ABC-2 type transporter transmembrane domain-containing protein</fullName>
    </recommendedName>
</protein>
<dbReference type="InterPro" id="IPR051784">
    <property type="entry name" value="Nod_factor_ABC_transporter"/>
</dbReference>
<accession>A0A243R8W9</accession>
<keyword evidence="9" id="KW-1185">Reference proteome</keyword>
<feature type="transmembrane region" description="Helical" evidence="6">
    <location>
        <begin position="163"/>
        <end position="181"/>
    </location>
</feature>
<evidence type="ECO:0000313" key="8">
    <source>
        <dbReference type="EMBL" id="OUC90989.1"/>
    </source>
</evidence>
<comment type="subcellular location">
    <subcellularLocation>
        <location evidence="1">Membrane</location>
        <topology evidence="1">Multi-pass membrane protein</topology>
    </subcellularLocation>
</comment>
<evidence type="ECO:0000259" key="7">
    <source>
        <dbReference type="Pfam" id="PF12698"/>
    </source>
</evidence>
<keyword evidence="4 6" id="KW-0472">Membrane</keyword>
<dbReference type="GO" id="GO:0140359">
    <property type="term" value="F:ABC-type transporter activity"/>
    <property type="evidence" value="ECO:0007669"/>
    <property type="project" value="InterPro"/>
</dbReference>
<evidence type="ECO:0000256" key="3">
    <source>
        <dbReference type="ARBA" id="ARBA00022989"/>
    </source>
</evidence>
<feature type="transmembrane region" description="Helical" evidence="6">
    <location>
        <begin position="20"/>
        <end position="39"/>
    </location>
</feature>
<dbReference type="AlphaFoldDB" id="A0A243R8W9"/>
<evidence type="ECO:0000256" key="4">
    <source>
        <dbReference type="ARBA" id="ARBA00023136"/>
    </source>
</evidence>
<comment type="caution">
    <text evidence="8">The sequence shown here is derived from an EMBL/GenBank/DDBJ whole genome shotgun (WGS) entry which is preliminary data.</text>
</comment>
<evidence type="ECO:0000313" key="9">
    <source>
        <dbReference type="Proteomes" id="UP000194761"/>
    </source>
</evidence>